<reference evidence="5 6" key="1">
    <citation type="submission" date="2016-11" db="EMBL/GenBank/DDBJ databases">
        <authorList>
            <person name="Jaros S."/>
            <person name="Januszkiewicz K."/>
            <person name="Wedrychowicz H."/>
        </authorList>
    </citation>
    <scope>NUCLEOTIDE SEQUENCE [LARGE SCALE GENOMIC DNA]</scope>
    <source>
        <strain evidence="5 6">DSM 17477</strain>
    </source>
</reference>
<keyword evidence="1 3" id="KW-0378">Hydrolase</keyword>
<accession>A0A1M6E612</accession>
<comment type="similarity">
    <text evidence="3">Belongs to the glucosamine/galactosamine-6-phosphate isomerase family. NagB subfamily.</text>
</comment>
<dbReference type="InterPro" id="IPR004547">
    <property type="entry name" value="Glucosamine6P_isomerase"/>
</dbReference>
<dbReference type="STRING" id="1121476.SAMN02745751_01081"/>
<dbReference type="Gene3D" id="3.40.50.1360">
    <property type="match status" value="1"/>
</dbReference>
<dbReference type="HAMAP" id="MF_01241">
    <property type="entry name" value="GlcN6P_deamin"/>
    <property type="match status" value="1"/>
</dbReference>
<dbReference type="UniPathway" id="UPA00629">
    <property type="reaction ID" value="UER00684"/>
</dbReference>
<keyword evidence="6" id="KW-1185">Reference proteome</keyword>
<dbReference type="AlphaFoldDB" id="A0A1M6E612"/>
<dbReference type="CDD" id="cd01399">
    <property type="entry name" value="GlcN6P_deaminase"/>
    <property type="match status" value="1"/>
</dbReference>
<organism evidence="5 6">
    <name type="scientific">Dethiosulfatibacter aminovorans DSM 17477</name>
    <dbReference type="NCBI Taxonomy" id="1121476"/>
    <lineage>
        <taxon>Bacteria</taxon>
        <taxon>Bacillati</taxon>
        <taxon>Bacillota</taxon>
        <taxon>Tissierellia</taxon>
        <taxon>Dethiosulfatibacter</taxon>
    </lineage>
</organism>
<evidence type="ECO:0000256" key="2">
    <source>
        <dbReference type="ARBA" id="ARBA00023277"/>
    </source>
</evidence>
<dbReference type="PROSITE" id="PS01161">
    <property type="entry name" value="GLC_GALNAC_ISOMERASE"/>
    <property type="match status" value="1"/>
</dbReference>
<dbReference type="GO" id="GO:0005975">
    <property type="term" value="P:carbohydrate metabolic process"/>
    <property type="evidence" value="ECO:0007669"/>
    <property type="project" value="InterPro"/>
</dbReference>
<evidence type="ECO:0000256" key="3">
    <source>
        <dbReference type="HAMAP-Rule" id="MF_01241"/>
    </source>
</evidence>
<dbReference type="RefSeq" id="WP_073048305.1">
    <property type="nucleotide sequence ID" value="NZ_FQZL01000007.1"/>
</dbReference>
<dbReference type="GO" id="GO:0004342">
    <property type="term" value="F:glucosamine-6-phosphate deaminase activity"/>
    <property type="evidence" value="ECO:0007669"/>
    <property type="project" value="UniProtKB-UniRule"/>
</dbReference>
<dbReference type="EMBL" id="FQZL01000007">
    <property type="protein sequence ID" value="SHI80937.1"/>
    <property type="molecule type" value="Genomic_DNA"/>
</dbReference>
<feature type="domain" description="Glucosamine/galactosamine-6-phosphate isomerase" evidence="4">
    <location>
        <begin position="11"/>
        <end position="227"/>
    </location>
</feature>
<dbReference type="SUPFAM" id="SSF100950">
    <property type="entry name" value="NagB/RpiA/CoA transferase-like"/>
    <property type="match status" value="1"/>
</dbReference>
<evidence type="ECO:0000259" key="4">
    <source>
        <dbReference type="Pfam" id="PF01182"/>
    </source>
</evidence>
<dbReference type="PANTHER" id="PTHR11280:SF5">
    <property type="entry name" value="GLUCOSAMINE-6-PHOSPHATE ISOMERASE"/>
    <property type="match status" value="1"/>
</dbReference>
<dbReference type="PANTHER" id="PTHR11280">
    <property type="entry name" value="GLUCOSAMINE-6-PHOSPHATE ISOMERASE"/>
    <property type="match status" value="1"/>
</dbReference>
<dbReference type="GO" id="GO:0006043">
    <property type="term" value="P:glucosamine catabolic process"/>
    <property type="evidence" value="ECO:0007669"/>
    <property type="project" value="TreeGrafter"/>
</dbReference>
<dbReference type="GO" id="GO:0006046">
    <property type="term" value="P:N-acetylglucosamine catabolic process"/>
    <property type="evidence" value="ECO:0007669"/>
    <property type="project" value="UniProtKB-UniRule"/>
</dbReference>
<dbReference type="GO" id="GO:0019262">
    <property type="term" value="P:N-acetylneuraminate catabolic process"/>
    <property type="evidence" value="ECO:0007669"/>
    <property type="project" value="UniProtKB-UniRule"/>
</dbReference>
<dbReference type="OrthoDB" id="9791139at2"/>
<dbReference type="InterPro" id="IPR037171">
    <property type="entry name" value="NagB/RpiA_transferase-like"/>
</dbReference>
<dbReference type="EC" id="3.5.99.6" evidence="3"/>
<dbReference type="Proteomes" id="UP000184052">
    <property type="component" value="Unassembled WGS sequence"/>
</dbReference>
<name>A0A1M6E612_9FIRM</name>
<keyword evidence="2 3" id="KW-0119">Carbohydrate metabolism</keyword>
<comment type="catalytic activity">
    <reaction evidence="3">
        <text>alpha-D-glucosamine 6-phosphate + H2O = beta-D-fructose 6-phosphate + NH4(+)</text>
        <dbReference type="Rhea" id="RHEA:12172"/>
        <dbReference type="ChEBI" id="CHEBI:15377"/>
        <dbReference type="ChEBI" id="CHEBI:28938"/>
        <dbReference type="ChEBI" id="CHEBI:57634"/>
        <dbReference type="ChEBI" id="CHEBI:75989"/>
        <dbReference type="EC" id="3.5.99.6"/>
    </reaction>
</comment>
<dbReference type="Pfam" id="PF01182">
    <property type="entry name" value="Glucosamine_iso"/>
    <property type="match status" value="1"/>
</dbReference>
<comment type="caution">
    <text evidence="3">Lacks conserved residue(s) required for the propagation of feature annotation.</text>
</comment>
<dbReference type="GO" id="GO:0005737">
    <property type="term" value="C:cytoplasm"/>
    <property type="evidence" value="ECO:0007669"/>
    <property type="project" value="TreeGrafter"/>
</dbReference>
<proteinExistence type="inferred from homology"/>
<dbReference type="NCBIfam" id="TIGR00502">
    <property type="entry name" value="nagB"/>
    <property type="match status" value="1"/>
</dbReference>
<feature type="active site" description="Proton acceptor; for enolization step" evidence="3">
    <location>
        <position position="67"/>
    </location>
</feature>
<protein>
    <recommendedName>
        <fullName evidence="3">Glucosamine-6-phosphate deaminase</fullName>
        <ecNumber evidence="3">3.5.99.6</ecNumber>
    </recommendedName>
    <alternativeName>
        <fullName evidence="3">GlcN6P deaminase</fullName>
        <shortName evidence="3">GNPDA</shortName>
    </alternativeName>
    <alternativeName>
        <fullName evidence="3">Glucosamine-6-phosphate isomerase</fullName>
    </alternativeName>
</protein>
<evidence type="ECO:0000256" key="1">
    <source>
        <dbReference type="ARBA" id="ARBA00022801"/>
    </source>
</evidence>
<dbReference type="GO" id="GO:0042802">
    <property type="term" value="F:identical protein binding"/>
    <property type="evidence" value="ECO:0007669"/>
    <property type="project" value="TreeGrafter"/>
</dbReference>
<gene>
    <name evidence="3" type="primary">nagB</name>
    <name evidence="5" type="ORF">SAMN02745751_01081</name>
</gene>
<comment type="pathway">
    <text evidence="3">Amino-sugar metabolism; N-acetylneuraminate degradation; D-fructose 6-phosphate from N-acetylneuraminate: step 5/5.</text>
</comment>
<evidence type="ECO:0000313" key="6">
    <source>
        <dbReference type="Proteomes" id="UP000184052"/>
    </source>
</evidence>
<feature type="active site" description="Proton acceptor; for ring-opening step" evidence="3">
    <location>
        <position position="136"/>
    </location>
</feature>
<evidence type="ECO:0000313" key="5">
    <source>
        <dbReference type="EMBL" id="SHI80937.1"/>
    </source>
</evidence>
<sequence length="244" mass="27299">MRIIAVDNIEDMGEAAADLIIEKIISKPDCVLGLATGSTPLSLYIRLIRAYEQKTVSYKEVKSFNLDEYRGLEQDNPNSYHYYMKENLFKYIDILPENTYLPSGTMDADEAIRTYKELLKDHQIDIQVLGIGTNGHIGFNEPGVSFESSVHLVELDEQTIEDNSRYFESLDDVPKQAITMGIADIMAAKSIILMAGTENKKNALRCVLEGPVTDECPASILRKHKGLTIVALKNVLNEISLNLL</sequence>
<feature type="active site" description="For ring-opening step" evidence="3">
    <location>
        <position position="134"/>
    </location>
</feature>
<dbReference type="InterPro" id="IPR006148">
    <property type="entry name" value="Glc/Gal-6P_isomerase"/>
</dbReference>
<comment type="function">
    <text evidence="3">Catalyzes the reversible isomerization-deamination of glucosamine 6-phosphate (GlcN6P) to form fructose 6-phosphate (Fru6P) and ammonium ion.</text>
</comment>
<feature type="active site" description="For ring-opening step" evidence="3">
    <location>
        <position position="141"/>
    </location>
</feature>
<dbReference type="InterPro" id="IPR018321">
    <property type="entry name" value="Glucosamine6P_isomerase_CS"/>
</dbReference>